<sequence>MKAYECLEDGCTFVAKAETEEELIEQVQEHMGSVHDSFEVEEFILTGAYELSANSK</sequence>
<name>A0ABW4KBQ3_9BACI</name>
<dbReference type="RefSeq" id="WP_380772164.1">
    <property type="nucleotide sequence ID" value="NZ_JBHUEO010000004.1"/>
</dbReference>
<protein>
    <submittedName>
        <fullName evidence="1">DUF1059 domain-containing protein</fullName>
    </submittedName>
</protein>
<proteinExistence type="predicted"/>
<gene>
    <name evidence="1" type="ORF">ACFSCZ_02555</name>
</gene>
<dbReference type="EMBL" id="JBHUEO010000004">
    <property type="protein sequence ID" value="MFD1705629.1"/>
    <property type="molecule type" value="Genomic_DNA"/>
</dbReference>
<keyword evidence="2" id="KW-1185">Reference proteome</keyword>
<dbReference type="Pfam" id="PF06348">
    <property type="entry name" value="DUF1059"/>
    <property type="match status" value="1"/>
</dbReference>
<comment type="caution">
    <text evidence="1">The sequence shown here is derived from an EMBL/GenBank/DDBJ whole genome shotgun (WGS) entry which is preliminary data.</text>
</comment>
<evidence type="ECO:0000313" key="1">
    <source>
        <dbReference type="EMBL" id="MFD1705629.1"/>
    </source>
</evidence>
<dbReference type="InterPro" id="IPR009409">
    <property type="entry name" value="DUF1059"/>
</dbReference>
<dbReference type="Proteomes" id="UP001597301">
    <property type="component" value="Unassembled WGS sequence"/>
</dbReference>
<reference evidence="2" key="1">
    <citation type="journal article" date="2019" name="Int. J. Syst. Evol. Microbiol.">
        <title>The Global Catalogue of Microorganisms (GCM) 10K type strain sequencing project: providing services to taxonomists for standard genome sequencing and annotation.</title>
        <authorList>
            <consortium name="The Broad Institute Genomics Platform"/>
            <consortium name="The Broad Institute Genome Sequencing Center for Infectious Disease"/>
            <person name="Wu L."/>
            <person name="Ma J."/>
        </authorList>
    </citation>
    <scope>NUCLEOTIDE SEQUENCE [LARGE SCALE GENOMIC DNA]</scope>
    <source>
        <strain evidence="2">CGMCC 1.12295</strain>
    </source>
</reference>
<accession>A0ABW4KBQ3</accession>
<evidence type="ECO:0000313" key="2">
    <source>
        <dbReference type="Proteomes" id="UP001597301"/>
    </source>
</evidence>
<organism evidence="1 2">
    <name type="scientific">Siminovitchia sediminis</name>
    <dbReference type="NCBI Taxonomy" id="1274353"/>
    <lineage>
        <taxon>Bacteria</taxon>
        <taxon>Bacillati</taxon>
        <taxon>Bacillota</taxon>
        <taxon>Bacilli</taxon>
        <taxon>Bacillales</taxon>
        <taxon>Bacillaceae</taxon>
        <taxon>Siminovitchia</taxon>
    </lineage>
</organism>